<gene>
    <name evidence="3" type="ORF">FHE65_34710</name>
</gene>
<dbReference type="PANTHER" id="PTHR43022:SF1">
    <property type="entry name" value="PROTEIN SMF"/>
    <property type="match status" value="1"/>
</dbReference>
<reference evidence="3 4" key="1">
    <citation type="submission" date="2019-05" db="EMBL/GenBank/DDBJ databases">
        <title>Mumia sp. nov., isolated from the intestinal contents of plateau pika (Ochotona curzoniae) in the Qinghai-Tibet plateau of China.</title>
        <authorList>
            <person name="Tian Z."/>
        </authorList>
    </citation>
    <scope>NUCLEOTIDE SEQUENCE [LARGE SCALE GENOMIC DNA]</scope>
    <source>
        <strain evidence="4">527</strain>
    </source>
</reference>
<dbReference type="Gene3D" id="1.10.10.10">
    <property type="entry name" value="Winged helix-like DNA-binding domain superfamily/Winged helix DNA-binding domain"/>
    <property type="match status" value="1"/>
</dbReference>
<evidence type="ECO:0000259" key="2">
    <source>
        <dbReference type="Pfam" id="PF02481"/>
    </source>
</evidence>
<sequence>MSDPASVADRAARARRADRRARLAISLVAEPGDPRIARRLESRSATDLLSGIVAGEAALPESWRSRAVGLEGRIGGILAAARARSVRWVSPGDSEWPGQLDDLDEVGELGGVGGRPLGLWVRGPARLDRLTEQAAAVVGARDATTYGCDVAADLAADLVDAGTTVVSGAAFGIDAAAHRGALSLDGPTVAVLACGADVDYPRAHAALLLRIAESGLVVSEHPPGATPTKNRFLTRNRVIAALTRGTVVVEAARRSGALNTLGWTNELGRIALAVPGPVTSQASVGVHHALRTGRATLVSNGAEALEDLDALGRRDATPPSAPRTAWDVLSPTVREVLEALPGHGSTTAEAVARQIGQPRALVEATLVRLEGDGFVRRVDDAWSLARRADLQPAPPAETER</sequence>
<dbReference type="PANTHER" id="PTHR43022">
    <property type="entry name" value="PROTEIN SMF"/>
    <property type="match status" value="1"/>
</dbReference>
<proteinExistence type="inferred from homology"/>
<dbReference type="Proteomes" id="UP000306740">
    <property type="component" value="Unassembled WGS sequence"/>
</dbReference>
<dbReference type="InterPro" id="IPR057666">
    <property type="entry name" value="DrpA_SLOG"/>
</dbReference>
<accession>A0A5C4M6E5</accession>
<dbReference type="SUPFAM" id="SSF46785">
    <property type="entry name" value="Winged helix' DNA-binding domain"/>
    <property type="match status" value="1"/>
</dbReference>
<dbReference type="RefSeq" id="WP_139107418.1">
    <property type="nucleotide sequence ID" value="NZ_VDFR01000247.1"/>
</dbReference>
<dbReference type="AlphaFoldDB" id="A0A5C4M6E5"/>
<dbReference type="InterPro" id="IPR003488">
    <property type="entry name" value="DprA"/>
</dbReference>
<organism evidence="3 4">
    <name type="scientific">Mumia zhuanghuii</name>
    <dbReference type="NCBI Taxonomy" id="2585211"/>
    <lineage>
        <taxon>Bacteria</taxon>
        <taxon>Bacillati</taxon>
        <taxon>Actinomycetota</taxon>
        <taxon>Actinomycetes</taxon>
        <taxon>Propionibacteriales</taxon>
        <taxon>Nocardioidaceae</taxon>
        <taxon>Mumia</taxon>
    </lineage>
</organism>
<name>A0A5C4M6E5_9ACTN</name>
<dbReference type="GO" id="GO:0009294">
    <property type="term" value="P:DNA-mediated transformation"/>
    <property type="evidence" value="ECO:0007669"/>
    <property type="project" value="InterPro"/>
</dbReference>
<evidence type="ECO:0000313" key="4">
    <source>
        <dbReference type="Proteomes" id="UP000306740"/>
    </source>
</evidence>
<dbReference type="Gene3D" id="3.40.50.450">
    <property type="match status" value="1"/>
</dbReference>
<feature type="domain" description="Smf/DprA SLOG" evidence="2">
    <location>
        <begin position="90"/>
        <end position="308"/>
    </location>
</feature>
<dbReference type="InterPro" id="IPR036390">
    <property type="entry name" value="WH_DNA-bd_sf"/>
</dbReference>
<comment type="caution">
    <text evidence="3">The sequence shown here is derived from an EMBL/GenBank/DDBJ whole genome shotgun (WGS) entry which is preliminary data.</text>
</comment>
<comment type="similarity">
    <text evidence="1">Belongs to the DprA/Smf family.</text>
</comment>
<dbReference type="InterPro" id="IPR036388">
    <property type="entry name" value="WH-like_DNA-bd_sf"/>
</dbReference>
<dbReference type="SUPFAM" id="SSF102405">
    <property type="entry name" value="MCP/YpsA-like"/>
    <property type="match status" value="1"/>
</dbReference>
<protein>
    <submittedName>
        <fullName evidence="3">DNA-protecting protein DprA</fullName>
    </submittedName>
</protein>
<dbReference type="Pfam" id="PF02481">
    <property type="entry name" value="DNA_processg_A"/>
    <property type="match status" value="1"/>
</dbReference>
<evidence type="ECO:0000313" key="3">
    <source>
        <dbReference type="EMBL" id="TNC26221.1"/>
    </source>
</evidence>
<dbReference type="OrthoDB" id="9785707at2"/>
<evidence type="ECO:0000256" key="1">
    <source>
        <dbReference type="ARBA" id="ARBA00006525"/>
    </source>
</evidence>
<dbReference type="EMBL" id="VDFR01000247">
    <property type="protein sequence ID" value="TNC26221.1"/>
    <property type="molecule type" value="Genomic_DNA"/>
</dbReference>